<reference evidence="11 12" key="1">
    <citation type="submission" date="2017-09" db="EMBL/GenBank/DDBJ databases">
        <title>Paracoccus alkalisoli sp. nov., isolated from saline alkaline soil.</title>
        <authorList>
            <person name="Dong X."/>
            <person name="Zhang G."/>
        </authorList>
    </citation>
    <scope>NUCLEOTIDE SEQUENCE [LARGE SCALE GENOMIC DNA]</scope>
    <source>
        <strain evidence="11 12">WN007</strain>
    </source>
</reference>
<dbReference type="EC" id="2.7.1.59" evidence="1"/>
<keyword evidence="2 11" id="KW-0808">Transferase</keyword>
<dbReference type="Gene3D" id="3.30.420.40">
    <property type="match status" value="2"/>
</dbReference>
<evidence type="ECO:0000313" key="12">
    <source>
        <dbReference type="Proteomes" id="UP000218023"/>
    </source>
</evidence>
<dbReference type="PANTHER" id="PTHR18964:SF162">
    <property type="entry name" value="N-ACETYL-D-GLUCOSAMINE KINASE"/>
    <property type="match status" value="1"/>
</dbReference>
<dbReference type="GO" id="GO:0008168">
    <property type="term" value="F:methyltransferase activity"/>
    <property type="evidence" value="ECO:0007669"/>
    <property type="project" value="UniProtKB-KW"/>
</dbReference>
<keyword evidence="8" id="KW-0119">Carbohydrate metabolism</keyword>
<evidence type="ECO:0000256" key="1">
    <source>
        <dbReference type="ARBA" id="ARBA00012122"/>
    </source>
</evidence>
<evidence type="ECO:0000256" key="7">
    <source>
        <dbReference type="ARBA" id="ARBA00022840"/>
    </source>
</evidence>
<dbReference type="Pfam" id="PF00480">
    <property type="entry name" value="ROK"/>
    <property type="match status" value="1"/>
</dbReference>
<evidence type="ECO:0000256" key="10">
    <source>
        <dbReference type="SAM" id="MobiDB-lite"/>
    </source>
</evidence>
<dbReference type="GO" id="GO:0005524">
    <property type="term" value="F:ATP binding"/>
    <property type="evidence" value="ECO:0007669"/>
    <property type="project" value="UniProtKB-KW"/>
</dbReference>
<feature type="region of interest" description="Disordered" evidence="10">
    <location>
        <begin position="65"/>
        <end position="89"/>
    </location>
</feature>
<keyword evidence="7" id="KW-0067">ATP-binding</keyword>
<protein>
    <recommendedName>
        <fullName evidence="1">N-acetylglucosamine kinase</fullName>
        <ecNumber evidence="1">2.7.1.59</ecNumber>
    </recommendedName>
</protein>
<dbReference type="AlphaFoldDB" id="A0A2A2GJ25"/>
<dbReference type="SUPFAM" id="SSF53067">
    <property type="entry name" value="Actin-like ATPase domain"/>
    <property type="match status" value="1"/>
</dbReference>
<dbReference type="EMBL" id="NSJZ01000008">
    <property type="protein sequence ID" value="PAU96994.1"/>
    <property type="molecule type" value="Genomic_DNA"/>
</dbReference>
<organism evidence="11 12">
    <name type="scientific">Paracoccus salipaludis</name>
    <dbReference type="NCBI Taxonomy" id="2032623"/>
    <lineage>
        <taxon>Bacteria</taxon>
        <taxon>Pseudomonadati</taxon>
        <taxon>Pseudomonadota</taxon>
        <taxon>Alphaproteobacteria</taxon>
        <taxon>Rhodobacterales</taxon>
        <taxon>Paracoccaceae</taxon>
        <taxon>Paracoccus</taxon>
    </lineage>
</organism>
<dbReference type="GO" id="GO:0045127">
    <property type="term" value="F:N-acetylglucosamine kinase activity"/>
    <property type="evidence" value="ECO:0007669"/>
    <property type="project" value="UniProtKB-EC"/>
</dbReference>
<evidence type="ECO:0000256" key="9">
    <source>
        <dbReference type="ARBA" id="ARBA00049065"/>
    </source>
</evidence>
<keyword evidence="12" id="KW-1185">Reference proteome</keyword>
<dbReference type="OrthoDB" id="9810372at2"/>
<keyword evidence="6" id="KW-0862">Zinc</keyword>
<evidence type="ECO:0000256" key="3">
    <source>
        <dbReference type="ARBA" id="ARBA00022723"/>
    </source>
</evidence>
<evidence type="ECO:0000256" key="8">
    <source>
        <dbReference type="ARBA" id="ARBA00023277"/>
    </source>
</evidence>
<keyword evidence="5" id="KW-0418">Kinase</keyword>
<gene>
    <name evidence="11" type="ORF">CK240_10870</name>
</gene>
<feature type="region of interest" description="Disordered" evidence="10">
    <location>
        <begin position="1"/>
        <end position="50"/>
    </location>
</feature>
<dbReference type="Proteomes" id="UP000218023">
    <property type="component" value="Unassembled WGS sequence"/>
</dbReference>
<comment type="caution">
    <text evidence="11">The sequence shown here is derived from an EMBL/GenBank/DDBJ whole genome shotgun (WGS) entry which is preliminary data.</text>
</comment>
<evidence type="ECO:0000313" key="11">
    <source>
        <dbReference type="EMBL" id="PAU96994.1"/>
    </source>
</evidence>
<evidence type="ECO:0000256" key="4">
    <source>
        <dbReference type="ARBA" id="ARBA00022741"/>
    </source>
</evidence>
<proteinExistence type="predicted"/>
<dbReference type="PANTHER" id="PTHR18964">
    <property type="entry name" value="ROK (REPRESSOR, ORF, KINASE) FAMILY"/>
    <property type="match status" value="1"/>
</dbReference>
<accession>A0A2A2GJ25</accession>
<dbReference type="InterPro" id="IPR000600">
    <property type="entry name" value="ROK"/>
</dbReference>
<name>A0A2A2GJ25_9RHOB</name>
<keyword evidence="4" id="KW-0547">Nucleotide-binding</keyword>
<evidence type="ECO:0000256" key="2">
    <source>
        <dbReference type="ARBA" id="ARBA00022679"/>
    </source>
</evidence>
<comment type="catalytic activity">
    <reaction evidence="9">
        <text>N-acetyl-D-glucosamine + ATP = N-acetyl-D-glucosamine 6-phosphate + ADP + H(+)</text>
        <dbReference type="Rhea" id="RHEA:17417"/>
        <dbReference type="ChEBI" id="CHEBI:15378"/>
        <dbReference type="ChEBI" id="CHEBI:30616"/>
        <dbReference type="ChEBI" id="CHEBI:57513"/>
        <dbReference type="ChEBI" id="CHEBI:456216"/>
        <dbReference type="ChEBI" id="CHEBI:506227"/>
        <dbReference type="EC" id="2.7.1.59"/>
    </reaction>
</comment>
<evidence type="ECO:0000256" key="5">
    <source>
        <dbReference type="ARBA" id="ARBA00022777"/>
    </source>
</evidence>
<keyword evidence="11" id="KW-0489">Methyltransferase</keyword>
<dbReference type="GO" id="GO:0032259">
    <property type="term" value="P:methylation"/>
    <property type="evidence" value="ECO:0007669"/>
    <property type="project" value="UniProtKB-KW"/>
</dbReference>
<sequence>MHPHCAGLSGQWPCNSEKSQGRHFGGRHPRLPDRQQGPEGSFPPASGSRGPQWCDWRLGGCDRRQAAVQKSGATEAEGGGPSARRLTRRTARPFRGRAVCLASRPARARNCGKRGREGHMICAGLDIGGTKIEARLFDADLQATHSHRVPTPRASADAFFAAVGEQVAWLRERAGADLPIGIAMTGVVEPDTGLAQTANLPISGQPMAERLTAVAGRPLPVMNDSMALAFSEANGGAADGAAAVVGLIFGTGVAAGICVDGRPAARYGGIAAELGHCGMPARALDRHGLGLWRCGCGRDGCIEAYIPGPGLIRLAAHMGLGEIAPPELAARAAGGDAQAEAVLATWADLSAEALEILQMTIDPQIVVLGGGLSQMPGFVERLEAALPARLMPGTPRPILRLARHGDASGVRGAALLARMAAAEQPWTC</sequence>
<keyword evidence="3" id="KW-0479">Metal-binding</keyword>
<evidence type="ECO:0000256" key="6">
    <source>
        <dbReference type="ARBA" id="ARBA00022833"/>
    </source>
</evidence>
<dbReference type="GO" id="GO:0046872">
    <property type="term" value="F:metal ion binding"/>
    <property type="evidence" value="ECO:0007669"/>
    <property type="project" value="UniProtKB-KW"/>
</dbReference>
<dbReference type="InterPro" id="IPR043129">
    <property type="entry name" value="ATPase_NBD"/>
</dbReference>